<feature type="compositionally biased region" description="Polar residues" evidence="8">
    <location>
        <begin position="1"/>
        <end position="18"/>
    </location>
</feature>
<keyword evidence="3" id="KW-0677">Repeat</keyword>
<evidence type="ECO:0000256" key="3">
    <source>
        <dbReference type="ARBA" id="ARBA00022737"/>
    </source>
</evidence>
<name>A0A427Y3Y8_9TREE</name>
<feature type="region of interest" description="Disordered" evidence="8">
    <location>
        <begin position="121"/>
        <end position="221"/>
    </location>
</feature>
<evidence type="ECO:0000256" key="1">
    <source>
        <dbReference type="ARBA" id="ARBA00004123"/>
    </source>
</evidence>
<dbReference type="FunFam" id="1.20.1160.11:FF:000003">
    <property type="entry name" value="Paired amphipathic helix SIN3-like protein"/>
    <property type="match status" value="1"/>
</dbReference>
<proteinExistence type="predicted"/>
<dbReference type="GO" id="GO:0010628">
    <property type="term" value="P:positive regulation of gene expression"/>
    <property type="evidence" value="ECO:0007669"/>
    <property type="project" value="UniProtKB-ARBA"/>
</dbReference>
<dbReference type="InterPro" id="IPR031693">
    <property type="entry name" value="Sin3_C"/>
</dbReference>
<comment type="subcellular location">
    <subcellularLocation>
        <location evidence="1 7">Nucleus</location>
    </subcellularLocation>
</comment>
<keyword evidence="5" id="KW-0804">Transcription</keyword>
<feature type="compositionally biased region" description="Basic and acidic residues" evidence="8">
    <location>
        <begin position="837"/>
        <end position="848"/>
    </location>
</feature>
<feature type="region of interest" description="Disordered" evidence="8">
    <location>
        <begin position="787"/>
        <end position="925"/>
    </location>
</feature>
<feature type="region of interest" description="Disordered" evidence="8">
    <location>
        <begin position="328"/>
        <end position="383"/>
    </location>
</feature>
<dbReference type="GO" id="GO:0033698">
    <property type="term" value="C:Rpd3L complex"/>
    <property type="evidence" value="ECO:0007669"/>
    <property type="project" value="UniProtKB-ARBA"/>
</dbReference>
<feature type="compositionally biased region" description="Low complexity" evidence="8">
    <location>
        <begin position="139"/>
        <end position="161"/>
    </location>
</feature>
<dbReference type="PROSITE" id="PS51477">
    <property type="entry name" value="PAH"/>
    <property type="match status" value="2"/>
</dbReference>
<dbReference type="Proteomes" id="UP000279236">
    <property type="component" value="Unassembled WGS sequence"/>
</dbReference>
<feature type="compositionally biased region" description="Acidic residues" evidence="8">
    <location>
        <begin position="797"/>
        <end position="816"/>
    </location>
</feature>
<dbReference type="FunFam" id="1.20.1160.11:FF:000001">
    <property type="entry name" value="Paired amphipathic helix protein Sin3"/>
    <property type="match status" value="1"/>
</dbReference>
<dbReference type="GO" id="GO:0000122">
    <property type="term" value="P:negative regulation of transcription by RNA polymerase II"/>
    <property type="evidence" value="ECO:0007669"/>
    <property type="project" value="TreeGrafter"/>
</dbReference>
<dbReference type="Pfam" id="PF16879">
    <property type="entry name" value="Sin3a_C"/>
    <property type="match status" value="1"/>
</dbReference>
<feature type="compositionally biased region" description="Basic and acidic residues" evidence="8">
    <location>
        <begin position="340"/>
        <end position="357"/>
    </location>
</feature>
<gene>
    <name evidence="10" type="primary">SIN3</name>
    <name evidence="10" type="ORF">EHS24_003979</name>
</gene>
<reference evidence="10 11" key="1">
    <citation type="submission" date="2018-11" db="EMBL/GenBank/DDBJ databases">
        <title>Genome sequence of Apiotrichum porosum DSM 27194.</title>
        <authorList>
            <person name="Aliyu H."/>
            <person name="Gorte O."/>
            <person name="Ochsenreither K."/>
        </authorList>
    </citation>
    <scope>NUCLEOTIDE SEQUENCE [LARGE SCALE GENOMIC DNA]</scope>
    <source>
        <strain evidence="10 11">DSM 27194</strain>
    </source>
</reference>
<evidence type="ECO:0000256" key="2">
    <source>
        <dbReference type="ARBA" id="ARBA00022491"/>
    </source>
</evidence>
<dbReference type="InterPro" id="IPR013194">
    <property type="entry name" value="HDAC_interact_dom"/>
</dbReference>
<dbReference type="FunFam" id="1.20.1160.11:FF:000002">
    <property type="entry name" value="Paired amphipathic helix protein SIN3"/>
    <property type="match status" value="1"/>
</dbReference>
<evidence type="ECO:0000256" key="8">
    <source>
        <dbReference type="SAM" id="MobiDB-lite"/>
    </source>
</evidence>
<keyword evidence="6 7" id="KW-0539">Nucleus</keyword>
<dbReference type="InterPro" id="IPR003822">
    <property type="entry name" value="PAH"/>
</dbReference>
<evidence type="ECO:0000313" key="11">
    <source>
        <dbReference type="Proteomes" id="UP000279236"/>
    </source>
</evidence>
<feature type="compositionally biased region" description="Pro residues" evidence="8">
    <location>
        <begin position="197"/>
        <end position="208"/>
    </location>
</feature>
<feature type="compositionally biased region" description="Low complexity" evidence="8">
    <location>
        <begin position="168"/>
        <end position="182"/>
    </location>
</feature>
<dbReference type="STRING" id="105984.A0A427Y3Y8"/>
<evidence type="ECO:0000313" key="10">
    <source>
        <dbReference type="EMBL" id="RSH85799.1"/>
    </source>
</evidence>
<feature type="region of interest" description="Disordered" evidence="8">
    <location>
        <begin position="1"/>
        <end position="20"/>
    </location>
</feature>
<dbReference type="PANTHER" id="PTHR12346:SF0">
    <property type="entry name" value="SIN3A, ISOFORM G"/>
    <property type="match status" value="1"/>
</dbReference>
<dbReference type="AlphaFoldDB" id="A0A427Y3Y8"/>
<dbReference type="InterPro" id="IPR039774">
    <property type="entry name" value="Sin3-like"/>
</dbReference>
<evidence type="ECO:0000256" key="5">
    <source>
        <dbReference type="ARBA" id="ARBA00023163"/>
    </source>
</evidence>
<keyword evidence="4" id="KW-0805">Transcription regulation</keyword>
<feature type="compositionally biased region" description="Low complexity" evidence="8">
    <location>
        <begin position="1239"/>
        <end position="1248"/>
    </location>
</feature>
<sequence>MSNPPQSGQPGGSWTNRDQAGYRPLNVRDALSYLDQVKIQFADQPEVYNRFLDVMKEFKGQVIDTPGVIDRVSTLFRGHPSLIQGFNTFLPPGYRIECYGNEGDVGGLITVTTPTGTVSQVPGGLAAAMDQRDREQREAAAAASAAAAAAAAEPPAANSPYQQPPAAPASQHSTAYPSQRAPTQPPAAQPPSRTAAAPPPVSMPPQHPLPASGPSTPGAAQFLASGLHNQTQSSAPAANSGGRAPILEFNHAISFVNKIKNRFNSEPETYKNFLEILQTYQRDQKIEEVYEQVIDLFKHAPDLLAEFKQFLPESGGFGFGSFVQAAAGGTQPAPPVAGQKRKDAKDAPPKKRSRPAEKTAAARKKKADSPVEDEPVVSTSAPQTLASPEEVAFFDKVKKYIDDKVTYHEFLKLINLFTQDIIDAKVLLDRASQFIGDSGEVWQTFKRMVGADDLGHIGHATQAQSGFGFGGMINIDNTMSENTPMLERVRPELSNPRVKAYGPSYRKLPSTEINLNCTGRDAMCWEVLNDEWVSHPTWAAEDAAPFLAHRKNAYEEALHKSEEERHEYDFHIEANLRTIALLEPLNNKIQTMDPEERAHFNLKAGLGGHSRSIYQRIIKKVYGKELGPDIIRALHENPVVALPIVLERLKAKDEEWKKAQREWNRVWREQDAKNFYKALDHQGVVFKSADKKTLAAKSLIAEIEARRREQTNQRNALLHPRASPRARHQFTFEFKDIEVLKDALKLIFGYLDRVPNVNATDKERIEMQIRDFIPTFFMYDKDEFDADFGDAEHGSEDESNGVDSDGDASMADEDESSTAKKKKASQPSLRKQLLKAAGEKEGRNKREGTGTPGMDDAADSVDGTDRGETPIPPPADPEAVAEAVEKDKVGAEASEQTWVQIDTLDKERDSASDADAEPRPKPTRTGNFFANNHFYVFIRLVQILYSRLLLCKTVALRLSEQKKQPINPVAIKLGLAEPATQNFGVENGENPSRHYYDHLLALAERLFDNDIDAPTYEETLRLMFGNKAYTMFTVDRVIGAIVKQAQTILGDMKSQELLSLLHRDRISERTTTRQQIAYRMNAENVLGPDENLYRIEYIPRSEMAAVQLLAREDLTVDDAETAEQSWRQYIDSYVLTHATEGLPHRVEQPLLNRTLGDMSEDISEGAFQTNSGLQFRVALGNYRLFYTPGTEDFFHRRRPATELAAQDAQEKRFIEAAAKRLDEWVSKAEVEQEDEAEEPAAAAAAVDAAAAAAPAEAPAVAVEATE</sequence>
<feature type="domain" description="Histone deacetylase interacting" evidence="9">
    <location>
        <begin position="497"/>
        <end position="599"/>
    </location>
</feature>
<dbReference type="GeneID" id="39588522"/>
<accession>A0A427Y3Y8</accession>
<evidence type="ECO:0000256" key="4">
    <source>
        <dbReference type="ARBA" id="ARBA00023015"/>
    </source>
</evidence>
<dbReference type="InterPro" id="IPR036600">
    <property type="entry name" value="PAH_sf"/>
</dbReference>
<dbReference type="Pfam" id="PF08295">
    <property type="entry name" value="Sin3_corepress"/>
    <property type="match status" value="1"/>
</dbReference>
<evidence type="ECO:0000259" key="9">
    <source>
        <dbReference type="SMART" id="SM00761"/>
    </source>
</evidence>
<dbReference type="SMART" id="SM00761">
    <property type="entry name" value="HDAC_interact"/>
    <property type="match status" value="1"/>
</dbReference>
<dbReference type="Pfam" id="PF02671">
    <property type="entry name" value="PAH"/>
    <property type="match status" value="3"/>
</dbReference>
<comment type="caution">
    <text evidence="10">The sequence shown here is derived from an EMBL/GenBank/DDBJ whole genome shotgun (WGS) entry which is preliminary data.</text>
</comment>
<dbReference type="OrthoDB" id="10265969at2759"/>
<organism evidence="10 11">
    <name type="scientific">Apiotrichum porosum</name>
    <dbReference type="NCBI Taxonomy" id="105984"/>
    <lineage>
        <taxon>Eukaryota</taxon>
        <taxon>Fungi</taxon>
        <taxon>Dikarya</taxon>
        <taxon>Basidiomycota</taxon>
        <taxon>Agaricomycotina</taxon>
        <taxon>Tremellomycetes</taxon>
        <taxon>Trichosporonales</taxon>
        <taxon>Trichosporonaceae</taxon>
        <taxon>Apiotrichum</taxon>
    </lineage>
</organism>
<keyword evidence="11" id="KW-1185">Reference proteome</keyword>
<protein>
    <submittedName>
        <fullName evidence="10">Transcriptional regulatory protein sin3</fullName>
    </submittedName>
</protein>
<dbReference type="RefSeq" id="XP_028478584.1">
    <property type="nucleotide sequence ID" value="XM_028619612.1"/>
</dbReference>
<dbReference type="SUPFAM" id="SSF47762">
    <property type="entry name" value="PAH2 domain"/>
    <property type="match status" value="3"/>
</dbReference>
<dbReference type="PANTHER" id="PTHR12346">
    <property type="entry name" value="SIN3B-RELATED"/>
    <property type="match status" value="1"/>
</dbReference>
<evidence type="ECO:0000256" key="6">
    <source>
        <dbReference type="ARBA" id="ARBA00023242"/>
    </source>
</evidence>
<evidence type="ECO:0000256" key="7">
    <source>
        <dbReference type="PROSITE-ProRule" id="PRU00810"/>
    </source>
</evidence>
<keyword evidence="2" id="KW-0678">Repressor</keyword>
<feature type="region of interest" description="Disordered" evidence="8">
    <location>
        <begin position="1226"/>
        <end position="1248"/>
    </location>
</feature>
<feature type="compositionally biased region" description="Basic and acidic residues" evidence="8">
    <location>
        <begin position="903"/>
        <end position="920"/>
    </location>
</feature>
<dbReference type="EMBL" id="RSCE01000002">
    <property type="protein sequence ID" value="RSH85799.1"/>
    <property type="molecule type" value="Genomic_DNA"/>
</dbReference>
<dbReference type="GO" id="GO:0003714">
    <property type="term" value="F:transcription corepressor activity"/>
    <property type="evidence" value="ECO:0007669"/>
    <property type="project" value="InterPro"/>
</dbReference>
<dbReference type="Gene3D" id="1.20.1160.11">
    <property type="entry name" value="Paired amphipathic helix"/>
    <property type="match status" value="3"/>
</dbReference>